<keyword evidence="6" id="KW-1185">Reference proteome</keyword>
<dbReference type="SMART" id="SM00895">
    <property type="entry name" value="FCD"/>
    <property type="match status" value="1"/>
</dbReference>
<evidence type="ECO:0000256" key="2">
    <source>
        <dbReference type="ARBA" id="ARBA00023125"/>
    </source>
</evidence>
<name>B9TMY3_RICCO</name>
<dbReference type="InParanoid" id="B9TMY3"/>
<organism evidence="5 6">
    <name type="scientific">Ricinus communis</name>
    <name type="common">Castor bean</name>
    <dbReference type="NCBI Taxonomy" id="3988"/>
    <lineage>
        <taxon>Eukaryota</taxon>
        <taxon>Viridiplantae</taxon>
        <taxon>Streptophyta</taxon>
        <taxon>Embryophyta</taxon>
        <taxon>Tracheophyta</taxon>
        <taxon>Spermatophyta</taxon>
        <taxon>Magnoliopsida</taxon>
        <taxon>eudicotyledons</taxon>
        <taxon>Gunneridae</taxon>
        <taxon>Pentapetalae</taxon>
        <taxon>rosids</taxon>
        <taxon>fabids</taxon>
        <taxon>Malpighiales</taxon>
        <taxon>Euphorbiaceae</taxon>
        <taxon>Acalyphoideae</taxon>
        <taxon>Acalypheae</taxon>
        <taxon>Ricinus</taxon>
    </lineage>
</organism>
<dbReference type="Gene3D" id="1.20.120.530">
    <property type="entry name" value="GntR ligand-binding domain-like"/>
    <property type="match status" value="1"/>
</dbReference>
<proteinExistence type="predicted"/>
<keyword evidence="3" id="KW-0804">Transcription</keyword>
<accession>B9TMY3</accession>
<dbReference type="EMBL" id="EQ990600">
    <property type="protein sequence ID" value="EEF22782.1"/>
    <property type="molecule type" value="Genomic_DNA"/>
</dbReference>
<evidence type="ECO:0000313" key="5">
    <source>
        <dbReference type="EMBL" id="EEF22782.1"/>
    </source>
</evidence>
<keyword evidence="1" id="KW-0805">Transcription regulation</keyword>
<dbReference type="SUPFAM" id="SSF48008">
    <property type="entry name" value="GntR ligand-binding domain-like"/>
    <property type="match status" value="1"/>
</dbReference>
<evidence type="ECO:0000256" key="3">
    <source>
        <dbReference type="ARBA" id="ARBA00023163"/>
    </source>
</evidence>
<protein>
    <recommendedName>
        <fullName evidence="4">GntR C-terminal domain-containing protein</fullName>
    </recommendedName>
</protein>
<evidence type="ECO:0000313" key="6">
    <source>
        <dbReference type="Proteomes" id="UP000008311"/>
    </source>
</evidence>
<keyword evidence="2" id="KW-0238">DNA-binding</keyword>
<dbReference type="GO" id="GO:0003677">
    <property type="term" value="F:DNA binding"/>
    <property type="evidence" value="ECO:0007669"/>
    <property type="project" value="UniProtKB-KW"/>
</dbReference>
<dbReference type="PANTHER" id="PTHR43537">
    <property type="entry name" value="TRANSCRIPTIONAL REGULATOR, GNTR FAMILY"/>
    <property type="match status" value="1"/>
</dbReference>
<feature type="domain" description="GntR C-terminal" evidence="4">
    <location>
        <begin position="29"/>
        <end position="158"/>
    </location>
</feature>
<evidence type="ECO:0000256" key="1">
    <source>
        <dbReference type="ARBA" id="ARBA00023015"/>
    </source>
</evidence>
<sequence length="177" mass="19637">GPRVRTPSPQVAAQHVGLILQSRNVTLADVYAMRLMVEPLAVRILATNCDPAAIAALNAVVAEEGEALEDSERFGDIEVRFHEALFRQAGNQTLGLVFELLHTIFERHMQSFITAYAPRPDAYAQRKKTLTAQKKLVALIEAGDAQLAESFWSLHLEKAASFMLQDRELERVVDLLG</sequence>
<dbReference type="InterPro" id="IPR008920">
    <property type="entry name" value="TF_FadR/GntR_C"/>
</dbReference>
<feature type="non-terminal residue" evidence="5">
    <location>
        <position position="1"/>
    </location>
</feature>
<dbReference type="Pfam" id="PF07729">
    <property type="entry name" value="FCD"/>
    <property type="match status" value="1"/>
</dbReference>
<dbReference type="InterPro" id="IPR011711">
    <property type="entry name" value="GntR_C"/>
</dbReference>
<dbReference type="PANTHER" id="PTHR43537:SF5">
    <property type="entry name" value="UXU OPERON TRANSCRIPTIONAL REGULATOR"/>
    <property type="match status" value="1"/>
</dbReference>
<evidence type="ECO:0000259" key="4">
    <source>
        <dbReference type="SMART" id="SM00895"/>
    </source>
</evidence>
<dbReference type="Proteomes" id="UP000008311">
    <property type="component" value="Unassembled WGS sequence"/>
</dbReference>
<dbReference type="AlphaFoldDB" id="B9TMY3"/>
<gene>
    <name evidence="5" type="ORF">RCOM_2152780</name>
</gene>
<reference evidence="6" key="1">
    <citation type="journal article" date="2010" name="Nat. Biotechnol.">
        <title>Draft genome sequence of the oilseed species Ricinus communis.</title>
        <authorList>
            <person name="Chan A.P."/>
            <person name="Crabtree J."/>
            <person name="Zhao Q."/>
            <person name="Lorenzi H."/>
            <person name="Orvis J."/>
            <person name="Puiu D."/>
            <person name="Melake-Berhan A."/>
            <person name="Jones K.M."/>
            <person name="Redman J."/>
            <person name="Chen G."/>
            <person name="Cahoon E.B."/>
            <person name="Gedil M."/>
            <person name="Stanke M."/>
            <person name="Haas B.J."/>
            <person name="Wortman J.R."/>
            <person name="Fraser-Liggett C.M."/>
            <person name="Ravel J."/>
            <person name="Rabinowicz P.D."/>
        </authorList>
    </citation>
    <scope>NUCLEOTIDE SEQUENCE [LARGE SCALE GENOMIC DNA]</scope>
    <source>
        <strain evidence="6">cv. Hale</strain>
    </source>
</reference>